<dbReference type="InterPro" id="IPR010514">
    <property type="entry name" value="COX_ARM"/>
</dbReference>
<keyword evidence="20" id="KW-1185">Reference proteome</keyword>
<dbReference type="CDD" id="cd04212">
    <property type="entry name" value="CuRO_UO_II"/>
    <property type="match status" value="1"/>
</dbReference>
<evidence type="ECO:0000256" key="16">
    <source>
        <dbReference type="SAM" id="Phobius"/>
    </source>
</evidence>
<evidence type="ECO:0000256" key="6">
    <source>
        <dbReference type="ARBA" id="ARBA00022692"/>
    </source>
</evidence>
<keyword evidence="5 14" id="KW-0679">Respiratory chain</keyword>
<evidence type="ECO:0000313" key="20">
    <source>
        <dbReference type="Proteomes" id="UP000681155"/>
    </source>
</evidence>
<organism evidence="19 20">
    <name type="scientific">Pseudomonas hormoni</name>
    <dbReference type="NCBI Taxonomy" id="3093767"/>
    <lineage>
        <taxon>Bacteria</taxon>
        <taxon>Pseudomonadati</taxon>
        <taxon>Pseudomonadota</taxon>
        <taxon>Gammaproteobacteria</taxon>
        <taxon>Pseudomonadales</taxon>
        <taxon>Pseudomonadaceae</taxon>
        <taxon>Pseudomonas</taxon>
    </lineage>
</organism>
<evidence type="ECO:0000256" key="2">
    <source>
        <dbReference type="ARBA" id="ARBA00007866"/>
    </source>
</evidence>
<keyword evidence="3 14" id="KW-0813">Transport</keyword>
<dbReference type="EMBL" id="CP075566">
    <property type="protein sequence ID" value="QVW24305.1"/>
    <property type="molecule type" value="Genomic_DNA"/>
</dbReference>
<keyword evidence="12" id="KW-0564">Palmitate</keyword>
<gene>
    <name evidence="19" type="primary">cyoA</name>
    <name evidence="19" type="ORF">KJF94_01595</name>
</gene>
<evidence type="ECO:0000256" key="7">
    <source>
        <dbReference type="ARBA" id="ARBA00022729"/>
    </source>
</evidence>
<evidence type="ECO:0000256" key="4">
    <source>
        <dbReference type="ARBA" id="ARBA00022475"/>
    </source>
</evidence>
<dbReference type="SUPFAM" id="SSF81464">
    <property type="entry name" value="Cytochrome c oxidase subunit II-like, transmembrane region"/>
    <property type="match status" value="1"/>
</dbReference>
<feature type="transmembrane region" description="Helical" evidence="16">
    <location>
        <begin position="42"/>
        <end position="66"/>
    </location>
</feature>
<keyword evidence="10 14" id="KW-0560">Oxidoreductase</keyword>
<dbReference type="PROSITE" id="PS50857">
    <property type="entry name" value="COX2_CUA"/>
    <property type="match status" value="1"/>
</dbReference>
<accession>A0ABX8EZA6</accession>
<dbReference type="SUPFAM" id="SSF49503">
    <property type="entry name" value="Cupredoxins"/>
    <property type="match status" value="1"/>
</dbReference>
<evidence type="ECO:0000256" key="15">
    <source>
        <dbReference type="SAM" id="MobiDB-lite"/>
    </source>
</evidence>
<evidence type="ECO:0000256" key="14">
    <source>
        <dbReference type="PIRNR" id="PIRNR000292"/>
    </source>
</evidence>
<dbReference type="Pfam" id="PF00116">
    <property type="entry name" value="COX2"/>
    <property type="match status" value="1"/>
</dbReference>
<dbReference type="InterPro" id="IPR011759">
    <property type="entry name" value="Cyt_c_oxidase_su2_TM_dom"/>
</dbReference>
<dbReference type="Pfam" id="PF06481">
    <property type="entry name" value="COX_ARM"/>
    <property type="match status" value="1"/>
</dbReference>
<keyword evidence="8 14" id="KW-0249">Electron transport</keyword>
<dbReference type="InterPro" id="IPR045187">
    <property type="entry name" value="CcO_II"/>
</dbReference>
<dbReference type="Gene3D" id="1.10.287.90">
    <property type="match status" value="1"/>
</dbReference>
<proteinExistence type="inferred from homology"/>
<sequence>MSKNRYPRLLGLLPLIGTLLLSGCNMTLLDPKGQVGLDERNLIITATLLMLLVVIPVIIMTFLFAWKYRASNTDAVYTPKWSHSTKIEIAVWAVPVLIIIALGYVTYKSTHALDPYKPLESDVKPITIEVVALDWKWLFIYPEQGIATVNKIVFPAHTPINFKITSDAVMNSFFIPALGGQIYAMAGMQTKLHLIANQNAEMDGISANYSGAGFTGMKFKATATTQEEFDAWVSEVKKAPKKLEQAEYAALAKQSQNNPVELYSSVTPNLFQIIVDKYEGMKPGKPVHHEKKEKEVAATDMNSHSAAGAEE</sequence>
<evidence type="ECO:0000256" key="10">
    <source>
        <dbReference type="ARBA" id="ARBA00023002"/>
    </source>
</evidence>
<dbReference type="InterPro" id="IPR008972">
    <property type="entry name" value="Cupredoxin"/>
</dbReference>
<evidence type="ECO:0000313" key="19">
    <source>
        <dbReference type="EMBL" id="QVW24305.1"/>
    </source>
</evidence>
<dbReference type="PROSITE" id="PS51257">
    <property type="entry name" value="PROKAR_LIPOPROTEIN"/>
    <property type="match status" value="1"/>
</dbReference>
<evidence type="ECO:0000256" key="8">
    <source>
        <dbReference type="ARBA" id="ARBA00022982"/>
    </source>
</evidence>
<feature type="region of interest" description="Disordered" evidence="15">
    <location>
        <begin position="282"/>
        <end position="311"/>
    </location>
</feature>
<evidence type="ECO:0000256" key="5">
    <source>
        <dbReference type="ARBA" id="ARBA00022660"/>
    </source>
</evidence>
<dbReference type="Gene3D" id="2.60.40.420">
    <property type="entry name" value="Cupredoxins - blue copper proteins"/>
    <property type="match status" value="1"/>
</dbReference>
<dbReference type="InterPro" id="IPR006333">
    <property type="entry name" value="Cyt_o_ubiquinol_oxidase_su2"/>
</dbReference>
<dbReference type="NCBIfam" id="TIGR01433">
    <property type="entry name" value="CyoA"/>
    <property type="match status" value="1"/>
</dbReference>
<comment type="subcellular location">
    <subcellularLocation>
        <location evidence="1">Cell membrane</location>
        <topology evidence="1">Multi-pass membrane protein</topology>
    </subcellularLocation>
</comment>
<evidence type="ECO:0000256" key="13">
    <source>
        <dbReference type="ARBA" id="ARBA00023288"/>
    </source>
</evidence>
<dbReference type="PIRSF" id="PIRSF000292">
    <property type="entry name" value="Ubi_od_II"/>
    <property type="match status" value="1"/>
</dbReference>
<comment type="similarity">
    <text evidence="2 14">Belongs to the cytochrome c oxidase subunit 2 family.</text>
</comment>
<keyword evidence="9 16" id="KW-1133">Transmembrane helix</keyword>
<keyword evidence="7" id="KW-0732">Signal</keyword>
<evidence type="ECO:0000256" key="12">
    <source>
        <dbReference type="ARBA" id="ARBA00023139"/>
    </source>
</evidence>
<feature type="domain" description="Cytochrome oxidase subunit II copper A binding" evidence="17">
    <location>
        <begin position="123"/>
        <end position="235"/>
    </location>
</feature>
<dbReference type="InterPro" id="IPR002429">
    <property type="entry name" value="CcO_II-like_C"/>
</dbReference>
<keyword evidence="4 14" id="KW-1003">Cell membrane</keyword>
<dbReference type="PROSITE" id="PS50999">
    <property type="entry name" value="COX2_TM"/>
    <property type="match status" value="1"/>
</dbReference>
<protein>
    <recommendedName>
        <fullName evidence="14">Ubiquinol oxidase subunit 2</fullName>
    </recommendedName>
</protein>
<evidence type="ECO:0000259" key="17">
    <source>
        <dbReference type="PROSITE" id="PS50857"/>
    </source>
</evidence>
<dbReference type="Proteomes" id="UP000681155">
    <property type="component" value="Chromosome"/>
</dbReference>
<feature type="transmembrane region" description="Helical" evidence="16">
    <location>
        <begin position="87"/>
        <end position="107"/>
    </location>
</feature>
<dbReference type="PANTHER" id="PTHR22888:SF18">
    <property type="entry name" value="CYTOCHROME BO(3) UBIQUINOL OXIDASE SUBUNIT 2"/>
    <property type="match status" value="1"/>
</dbReference>
<dbReference type="InterPro" id="IPR034227">
    <property type="entry name" value="CuRO_UO_II"/>
</dbReference>
<evidence type="ECO:0000259" key="18">
    <source>
        <dbReference type="PROSITE" id="PS50999"/>
    </source>
</evidence>
<dbReference type="RefSeq" id="WP_214380766.1">
    <property type="nucleotide sequence ID" value="NZ_CP075566.1"/>
</dbReference>
<feature type="domain" description="Cytochrome oxidase subunit II transmembrane region profile" evidence="18">
    <location>
        <begin position="20"/>
        <end position="117"/>
    </location>
</feature>
<evidence type="ECO:0000256" key="11">
    <source>
        <dbReference type="ARBA" id="ARBA00023136"/>
    </source>
</evidence>
<dbReference type="PANTHER" id="PTHR22888">
    <property type="entry name" value="CYTOCHROME C OXIDASE, SUBUNIT II"/>
    <property type="match status" value="1"/>
</dbReference>
<evidence type="ECO:0000256" key="3">
    <source>
        <dbReference type="ARBA" id="ARBA00022448"/>
    </source>
</evidence>
<dbReference type="InterPro" id="IPR036257">
    <property type="entry name" value="Cyt_c_oxidase_su2_TM_sf"/>
</dbReference>
<keyword evidence="11 14" id="KW-0472">Membrane</keyword>
<evidence type="ECO:0000256" key="1">
    <source>
        <dbReference type="ARBA" id="ARBA00004651"/>
    </source>
</evidence>
<keyword evidence="6 16" id="KW-0812">Transmembrane</keyword>
<evidence type="ECO:0000256" key="9">
    <source>
        <dbReference type="ARBA" id="ARBA00022989"/>
    </source>
</evidence>
<name>A0ABX8EZA6_9PSED</name>
<keyword evidence="13" id="KW-0449">Lipoprotein</keyword>
<reference evidence="19 20" key="1">
    <citation type="submission" date="2021-05" db="EMBL/GenBank/DDBJ databases">
        <title>Complete genome of the cytokinin-producing biocontrol strain Pseudomonas fluorescens G20-18.</title>
        <authorList>
            <person name="Nielsen T.K."/>
            <person name="Mekureyaw M.F."/>
            <person name="Hansen L.H."/>
            <person name="Nicolaisen M.H."/>
            <person name="Roitsch T.G."/>
            <person name="Hennessy R.C."/>
        </authorList>
    </citation>
    <scope>NUCLEOTIDE SEQUENCE [LARGE SCALE GENOMIC DNA]</scope>
    <source>
        <strain evidence="19 20">G20-18</strain>
    </source>
</reference>